<evidence type="ECO:0000256" key="3">
    <source>
        <dbReference type="ARBA" id="ARBA00022723"/>
    </source>
</evidence>
<dbReference type="Gene3D" id="1.20.930.10">
    <property type="entry name" value="Conserved domain common to transcription factors TFIIS, elongin A, CRSP70"/>
    <property type="match status" value="1"/>
</dbReference>
<dbReference type="Pfam" id="PF07500">
    <property type="entry name" value="TFIIS_M"/>
    <property type="match status" value="1"/>
</dbReference>
<dbReference type="eggNOG" id="KOG1105">
    <property type="taxonomic scope" value="Eukaryota"/>
</dbReference>
<dbReference type="GeneID" id="14495520"/>
<dbReference type="PROSITE" id="PS00466">
    <property type="entry name" value="ZF_TFIIS_1"/>
    <property type="match status" value="1"/>
</dbReference>
<feature type="domain" description="TFIIS-type" evidence="15">
    <location>
        <begin position="266"/>
        <end position="306"/>
    </location>
</feature>
<dbReference type="GO" id="GO:0032968">
    <property type="term" value="P:positive regulation of transcription elongation by RNA polymerase II"/>
    <property type="evidence" value="ECO:0007669"/>
    <property type="project" value="EnsemblFungi"/>
</dbReference>
<dbReference type="Pfam" id="PF01096">
    <property type="entry name" value="Zn_ribbon_TFIIS"/>
    <property type="match status" value="1"/>
</dbReference>
<evidence type="ECO:0000256" key="10">
    <source>
        <dbReference type="ARBA" id="ARBA00025408"/>
    </source>
</evidence>
<feature type="compositionally biased region" description="Low complexity" evidence="14">
    <location>
        <begin position="85"/>
        <end position="94"/>
    </location>
</feature>
<dbReference type="FunCoup" id="I2H1H7">
    <property type="interactions" value="1006"/>
</dbReference>
<evidence type="ECO:0000256" key="7">
    <source>
        <dbReference type="ARBA" id="ARBA00023125"/>
    </source>
</evidence>
<dbReference type="SUPFAM" id="SSF57783">
    <property type="entry name" value="Zinc beta-ribbon"/>
    <property type="match status" value="1"/>
</dbReference>
<dbReference type="InterPro" id="IPR035441">
    <property type="entry name" value="TFIIS/LEDGF_dom_sf"/>
</dbReference>
<feature type="domain" description="TFIIS N-terminal" evidence="16">
    <location>
        <begin position="1"/>
        <end position="79"/>
    </location>
</feature>
<evidence type="ECO:0000256" key="2">
    <source>
        <dbReference type="ARBA" id="ARBA00009647"/>
    </source>
</evidence>
<evidence type="ECO:0000313" key="19">
    <source>
        <dbReference type="Proteomes" id="UP000002866"/>
    </source>
</evidence>
<dbReference type="PIRSF" id="PIRSF006704">
    <property type="entry name" value="TF_IIS"/>
    <property type="match status" value="1"/>
</dbReference>
<keyword evidence="5 13" id="KW-0862">Zinc</keyword>
<keyword evidence="6 13" id="KW-0805">Transcription regulation</keyword>
<dbReference type="InterPro" id="IPR035100">
    <property type="entry name" value="TF_IIS-typ"/>
</dbReference>
<dbReference type="GO" id="GO:0005634">
    <property type="term" value="C:nucleus"/>
    <property type="evidence" value="ECO:0007669"/>
    <property type="project" value="UniProtKB-SubCell"/>
</dbReference>
<dbReference type="SMART" id="SM00440">
    <property type="entry name" value="ZnF_C2C2"/>
    <property type="match status" value="1"/>
</dbReference>
<dbReference type="GO" id="GO:0001139">
    <property type="term" value="F:RNA polymerase II complex recruiting activity"/>
    <property type="evidence" value="ECO:0007669"/>
    <property type="project" value="EnsemblFungi"/>
</dbReference>
<dbReference type="CDD" id="cd13749">
    <property type="entry name" value="Zn-ribbon_TFIIS"/>
    <property type="match status" value="1"/>
</dbReference>
<dbReference type="GO" id="GO:0045899">
    <property type="term" value="P:positive regulation of RNA polymerase II transcription preinitiation complex assembly"/>
    <property type="evidence" value="ECO:0007669"/>
    <property type="project" value="EnsemblFungi"/>
</dbReference>
<dbReference type="STRING" id="1071380.I2H1H7"/>
<dbReference type="PROSITE" id="PS51321">
    <property type="entry name" value="TFIIS_CENTRAL"/>
    <property type="match status" value="1"/>
</dbReference>
<keyword evidence="19" id="KW-1185">Reference proteome</keyword>
<reference evidence="18 19" key="1">
    <citation type="journal article" date="2011" name="Proc. Natl. Acad. Sci. U.S.A.">
        <title>Evolutionary erosion of yeast sex chromosomes by mating-type switching accidents.</title>
        <authorList>
            <person name="Gordon J.L."/>
            <person name="Armisen D."/>
            <person name="Proux-Wera E."/>
            <person name="Oheigeartaigh S.S."/>
            <person name="Byrne K.P."/>
            <person name="Wolfe K.H."/>
        </authorList>
    </citation>
    <scope>NUCLEOTIDE SEQUENCE [LARGE SCALE GENOMIC DNA]</scope>
    <source>
        <strain evidence="19">ATCC 34711 / CBS 6284 / DSM 70876 / NBRC 10599 / NRRL Y-10934 / UCD 77-7</strain>
    </source>
</reference>
<evidence type="ECO:0000256" key="1">
    <source>
        <dbReference type="ARBA" id="ARBA00004123"/>
    </source>
</evidence>
<keyword evidence="7 13" id="KW-0238">DNA-binding</keyword>
<sequence>MESKEVSVLVKNLEKNKTNDKVVLEILKTLEKDVVATEKLLRETKVGVEVNKFKKSSNQEIASMVKKIIGSWKDSINRQKRSKLSSTSTPSPSTNASMHDKQSHKTGTSESKKDDKSTHINKSTVAKGKPRNSRIDGVNTTLYNHKLRDMVVKALYDALVKDSTESSSLILKLATEVELEMKKFSDPDVNEKQYRDKYRVVYSNLISKNNPELKFRIVGGDVSPARLVTCDPKELAPESLKKELEEIAKKNLYNAQGATVQRSVTDRFTCGKCKEKKVSYYQLQTRSADEPLTTFCTCEACGNRWKFS</sequence>
<evidence type="ECO:0000256" key="12">
    <source>
        <dbReference type="PROSITE-ProRule" id="PRU00649"/>
    </source>
</evidence>
<dbReference type="InterPro" id="IPR003618">
    <property type="entry name" value="TFIIS_cen_dom"/>
</dbReference>
<dbReference type="OMA" id="RFVVMTH"/>
<dbReference type="GO" id="GO:0006362">
    <property type="term" value="P:transcription elongation by RNA polymerase I"/>
    <property type="evidence" value="ECO:0007669"/>
    <property type="project" value="EnsemblFungi"/>
</dbReference>
<dbReference type="GO" id="GO:0031564">
    <property type="term" value="P:transcription antitermination"/>
    <property type="evidence" value="ECO:0007669"/>
    <property type="project" value="EnsemblFungi"/>
</dbReference>
<dbReference type="FunFam" id="1.20.930.10:FF:000007">
    <property type="entry name" value="Transcription elongation factor S-II"/>
    <property type="match status" value="1"/>
</dbReference>
<dbReference type="KEGG" id="tbl:TBLA_0C04310"/>
<dbReference type="AlphaFoldDB" id="I2H1H7"/>
<dbReference type="EMBL" id="HE806318">
    <property type="protein sequence ID" value="CCH60229.1"/>
    <property type="molecule type" value="Genomic_DNA"/>
</dbReference>
<keyword evidence="4 11" id="KW-0863">Zinc-finger</keyword>
<dbReference type="SMART" id="SM00509">
    <property type="entry name" value="TFS2N"/>
    <property type="match status" value="1"/>
</dbReference>
<dbReference type="InterPro" id="IPR017923">
    <property type="entry name" value="TFIIS_N"/>
</dbReference>
<dbReference type="GO" id="GO:0042797">
    <property type="term" value="P:tRNA transcription by RNA polymerase III"/>
    <property type="evidence" value="ECO:0007669"/>
    <property type="project" value="EnsemblFungi"/>
</dbReference>
<dbReference type="SUPFAM" id="SSF47676">
    <property type="entry name" value="Conserved domain common to transcription factors TFIIS, elongin A, CRSP70"/>
    <property type="match status" value="1"/>
</dbReference>
<evidence type="ECO:0000313" key="18">
    <source>
        <dbReference type="EMBL" id="CCH60229.1"/>
    </source>
</evidence>
<dbReference type="PANTHER" id="PTHR11477">
    <property type="entry name" value="TRANSCRIPTION FACTOR S-II ZINC FINGER DOMAIN-CONTAINING PROTEIN"/>
    <property type="match status" value="1"/>
</dbReference>
<comment type="subcellular location">
    <subcellularLocation>
        <location evidence="1 12 13">Nucleus</location>
    </subcellularLocation>
</comment>
<dbReference type="InterPro" id="IPR036575">
    <property type="entry name" value="TFIIS_cen_dom_sf"/>
</dbReference>
<evidence type="ECO:0000259" key="15">
    <source>
        <dbReference type="PROSITE" id="PS51133"/>
    </source>
</evidence>
<organism evidence="18 19">
    <name type="scientific">Henningerozyma blattae (strain ATCC 34711 / CBS 6284 / DSM 70876 / NBRC 10599 / NRRL Y-10934 / UCD 77-7)</name>
    <name type="common">Yeast</name>
    <name type="synonym">Tetrapisispora blattae</name>
    <dbReference type="NCBI Taxonomy" id="1071380"/>
    <lineage>
        <taxon>Eukaryota</taxon>
        <taxon>Fungi</taxon>
        <taxon>Dikarya</taxon>
        <taxon>Ascomycota</taxon>
        <taxon>Saccharomycotina</taxon>
        <taxon>Saccharomycetes</taxon>
        <taxon>Saccharomycetales</taxon>
        <taxon>Saccharomycetaceae</taxon>
        <taxon>Henningerozyma</taxon>
    </lineage>
</organism>
<evidence type="ECO:0000256" key="13">
    <source>
        <dbReference type="RuleBase" id="RU368078"/>
    </source>
</evidence>
<dbReference type="PROSITE" id="PS51133">
    <property type="entry name" value="ZF_TFIIS_2"/>
    <property type="match status" value="1"/>
</dbReference>
<feature type="region of interest" description="Disordered" evidence="14">
    <location>
        <begin position="77"/>
        <end position="137"/>
    </location>
</feature>
<evidence type="ECO:0000259" key="17">
    <source>
        <dbReference type="PROSITE" id="PS51321"/>
    </source>
</evidence>
<dbReference type="InterPro" id="IPR003617">
    <property type="entry name" value="TFIIS/CRSP70_N_sub"/>
</dbReference>
<name>I2H1H7_HENB6</name>
<evidence type="ECO:0000256" key="6">
    <source>
        <dbReference type="ARBA" id="ARBA00023015"/>
    </source>
</evidence>
<dbReference type="Gene3D" id="2.20.25.10">
    <property type="match status" value="1"/>
</dbReference>
<dbReference type="PANTHER" id="PTHR11477:SF0">
    <property type="entry name" value="IP08861P-RELATED"/>
    <property type="match status" value="1"/>
</dbReference>
<dbReference type="GO" id="GO:0005737">
    <property type="term" value="C:cytoplasm"/>
    <property type="evidence" value="ECO:0007669"/>
    <property type="project" value="EnsemblFungi"/>
</dbReference>
<dbReference type="RefSeq" id="XP_004179748.1">
    <property type="nucleotide sequence ID" value="XM_004179700.1"/>
</dbReference>
<evidence type="ECO:0000256" key="8">
    <source>
        <dbReference type="ARBA" id="ARBA00023163"/>
    </source>
</evidence>
<dbReference type="FunFam" id="2.20.25.10:FF:000001">
    <property type="entry name" value="Probable Transcription elongation factor S-II"/>
    <property type="match status" value="1"/>
</dbReference>
<dbReference type="SUPFAM" id="SSF46942">
    <property type="entry name" value="Elongation factor TFIIS domain 2"/>
    <property type="match status" value="1"/>
</dbReference>
<gene>
    <name evidence="18" type="primary">TBLA0C04310</name>
    <name evidence="18" type="ORF">TBLA_0C04310</name>
</gene>
<keyword evidence="9 12" id="KW-0539">Nucleus</keyword>
<dbReference type="InterPro" id="IPR006289">
    <property type="entry name" value="TFSII"/>
</dbReference>
<dbReference type="PROSITE" id="PS51319">
    <property type="entry name" value="TFIIS_N"/>
    <property type="match status" value="1"/>
</dbReference>
<proteinExistence type="inferred from homology"/>
<feature type="domain" description="TFIIS central" evidence="17">
    <location>
        <begin position="147"/>
        <end position="263"/>
    </location>
</feature>
<keyword evidence="8 13" id="KW-0804">Transcription</keyword>
<dbReference type="InterPro" id="IPR001222">
    <property type="entry name" value="Znf_TFIIS"/>
</dbReference>
<comment type="function">
    <text evidence="10">Necessary for efficient RNA polymerase II transcription elongation past template-encoded arresting sites. The arresting sites in DNA have the property of trapping a certain fraction of elongating RNA polymerases that pass through, resulting in locked ternary complexes. Cleavage of the nascent transcript by S-II allows the resumption of elongation from the new 3'-terminus.</text>
</comment>
<evidence type="ECO:0000259" key="16">
    <source>
        <dbReference type="PROSITE" id="PS51319"/>
    </source>
</evidence>
<dbReference type="HOGENOM" id="CLU_037637_1_0_1"/>
<evidence type="ECO:0000256" key="4">
    <source>
        <dbReference type="ARBA" id="ARBA00022771"/>
    </source>
</evidence>
<dbReference type="Proteomes" id="UP000002866">
    <property type="component" value="Chromosome 3"/>
</dbReference>
<dbReference type="GO" id="GO:0008270">
    <property type="term" value="F:zinc ion binding"/>
    <property type="evidence" value="ECO:0007669"/>
    <property type="project" value="UniProtKB-UniRule"/>
</dbReference>
<evidence type="ECO:0000256" key="14">
    <source>
        <dbReference type="SAM" id="MobiDB-lite"/>
    </source>
</evidence>
<dbReference type="Gene3D" id="1.10.472.30">
    <property type="entry name" value="Transcription elongation factor S-II, central domain"/>
    <property type="match status" value="1"/>
</dbReference>
<accession>I2H1H7</accession>
<dbReference type="Pfam" id="PF08711">
    <property type="entry name" value="Med26"/>
    <property type="match status" value="1"/>
</dbReference>
<evidence type="ECO:0000256" key="5">
    <source>
        <dbReference type="ARBA" id="ARBA00022833"/>
    </source>
</evidence>
<dbReference type="OrthoDB" id="44867at2759"/>
<keyword evidence="3 13" id="KW-0479">Metal-binding</keyword>
<dbReference type="InParanoid" id="I2H1H7"/>
<evidence type="ECO:0000256" key="11">
    <source>
        <dbReference type="PROSITE-ProRule" id="PRU00472"/>
    </source>
</evidence>
<dbReference type="GO" id="GO:0000977">
    <property type="term" value="F:RNA polymerase II transcription regulatory region sequence-specific DNA binding"/>
    <property type="evidence" value="ECO:0007669"/>
    <property type="project" value="EnsemblFungi"/>
</dbReference>
<dbReference type="GO" id="GO:0001193">
    <property type="term" value="P:maintenance of transcriptional fidelity during transcription elongation by RNA polymerase II"/>
    <property type="evidence" value="ECO:0007669"/>
    <property type="project" value="EnsemblFungi"/>
</dbReference>
<dbReference type="SMART" id="SM00510">
    <property type="entry name" value="TFS2M"/>
    <property type="match status" value="1"/>
</dbReference>
<dbReference type="NCBIfam" id="TIGR01385">
    <property type="entry name" value="TFSII"/>
    <property type="match status" value="1"/>
</dbReference>
<dbReference type="GO" id="GO:0031440">
    <property type="term" value="P:regulation of mRNA 3'-end processing"/>
    <property type="evidence" value="ECO:0007669"/>
    <property type="project" value="EnsemblFungi"/>
</dbReference>
<dbReference type="CDD" id="cd00183">
    <property type="entry name" value="TFIIS_I"/>
    <property type="match status" value="1"/>
</dbReference>
<protein>
    <recommendedName>
        <fullName evidence="13">Transcription elongation factor</fullName>
    </recommendedName>
</protein>
<comment type="similarity">
    <text evidence="2 13">Belongs to the TFS-II family.</text>
</comment>
<evidence type="ECO:0000256" key="9">
    <source>
        <dbReference type="ARBA" id="ARBA00023242"/>
    </source>
</evidence>